<organism evidence="1 2">
    <name type="scientific">Candidatus Kerfeldbacteria bacterium RIFOXYB2_FULL_38_14</name>
    <dbReference type="NCBI Taxonomy" id="1798547"/>
    <lineage>
        <taxon>Bacteria</taxon>
        <taxon>Candidatus Kerfeldiibacteriota</taxon>
    </lineage>
</organism>
<evidence type="ECO:0000313" key="1">
    <source>
        <dbReference type="EMBL" id="OGY88020.1"/>
    </source>
</evidence>
<comment type="caution">
    <text evidence="1">The sequence shown here is derived from an EMBL/GenBank/DDBJ whole genome shotgun (WGS) entry which is preliminary data.</text>
</comment>
<dbReference type="Proteomes" id="UP000176420">
    <property type="component" value="Unassembled WGS sequence"/>
</dbReference>
<dbReference type="EMBL" id="MHKI01000005">
    <property type="protein sequence ID" value="OGY88020.1"/>
    <property type="molecule type" value="Genomic_DNA"/>
</dbReference>
<protein>
    <submittedName>
        <fullName evidence="1">Uncharacterized protein</fullName>
    </submittedName>
</protein>
<reference evidence="1 2" key="1">
    <citation type="journal article" date="2016" name="Nat. Commun.">
        <title>Thousands of microbial genomes shed light on interconnected biogeochemical processes in an aquifer system.</title>
        <authorList>
            <person name="Anantharaman K."/>
            <person name="Brown C.T."/>
            <person name="Hug L.A."/>
            <person name="Sharon I."/>
            <person name="Castelle C.J."/>
            <person name="Probst A.J."/>
            <person name="Thomas B.C."/>
            <person name="Singh A."/>
            <person name="Wilkins M.J."/>
            <person name="Karaoz U."/>
            <person name="Brodie E.L."/>
            <person name="Williams K.H."/>
            <person name="Hubbard S.S."/>
            <person name="Banfield J.F."/>
        </authorList>
    </citation>
    <scope>NUCLEOTIDE SEQUENCE [LARGE SCALE GENOMIC DNA]</scope>
</reference>
<proteinExistence type="predicted"/>
<evidence type="ECO:0000313" key="2">
    <source>
        <dbReference type="Proteomes" id="UP000176420"/>
    </source>
</evidence>
<gene>
    <name evidence="1" type="ORF">A2319_02240</name>
</gene>
<accession>A0A1G2BIB1</accession>
<dbReference type="AlphaFoldDB" id="A0A1G2BIB1"/>
<name>A0A1G2BIB1_9BACT</name>
<sequence length="230" mass="26846">MLTLSQPCFATGVYLRTLGEISKKLFMNKLEKFIINPTNEFHILRHFRYVDDYYKKTLIGQLYWFYDYGQKKFVSSKISQIDIENALKTIGTKFEKNIIGIESPKKLLEIIKNRFQELLSNNKIYWIDNLEYKTIAFTFDYQFFVGQMNCLNKDSILERDKNRIKPVLKSKCAGENAVIVNTISDIELSSTKSIHVEIVETKQLPFYTITAFPDCSLSDDIPDENIVFVV</sequence>